<accession>A0A2G8IY08</accession>
<proteinExistence type="predicted"/>
<evidence type="ECO:0000313" key="1">
    <source>
        <dbReference type="EMBL" id="PIK28387.1"/>
    </source>
</evidence>
<organism evidence="1 2">
    <name type="scientific">Bacillus pumilus</name>
    <name type="common">Bacillus mesentericus</name>
    <dbReference type="NCBI Taxonomy" id="1408"/>
    <lineage>
        <taxon>Bacteria</taxon>
        <taxon>Bacillati</taxon>
        <taxon>Bacillota</taxon>
        <taxon>Bacilli</taxon>
        <taxon>Bacillales</taxon>
        <taxon>Bacillaceae</taxon>
        <taxon>Bacillus</taxon>
    </lineage>
</organism>
<dbReference type="SUPFAM" id="SSF53098">
    <property type="entry name" value="Ribonuclease H-like"/>
    <property type="match status" value="1"/>
</dbReference>
<evidence type="ECO:0008006" key="3">
    <source>
        <dbReference type="Google" id="ProtNLM"/>
    </source>
</evidence>
<evidence type="ECO:0000313" key="2">
    <source>
        <dbReference type="Proteomes" id="UP000230768"/>
    </source>
</evidence>
<dbReference type="RefSeq" id="WP_099726292.1">
    <property type="nucleotide sequence ID" value="NZ_PEKP01000004.1"/>
</dbReference>
<dbReference type="GO" id="GO:0003676">
    <property type="term" value="F:nucleic acid binding"/>
    <property type="evidence" value="ECO:0007669"/>
    <property type="project" value="InterPro"/>
</dbReference>
<dbReference type="EMBL" id="PEKP01000004">
    <property type="protein sequence ID" value="PIK28387.1"/>
    <property type="molecule type" value="Genomic_DNA"/>
</dbReference>
<dbReference type="Gene3D" id="3.30.420.10">
    <property type="entry name" value="Ribonuclease H-like superfamily/Ribonuclease H"/>
    <property type="match status" value="1"/>
</dbReference>
<comment type="caution">
    <text evidence="1">The sequence shown here is derived from an EMBL/GenBank/DDBJ whole genome shotgun (WGS) entry which is preliminary data.</text>
</comment>
<dbReference type="InterPro" id="IPR036397">
    <property type="entry name" value="RNaseH_sf"/>
</dbReference>
<sequence>MRFVGIDPSTKTGLVIQDANGNVILDKEITSTVKGDPQRFMDLASQIINLIEPNDFVCIEGFSYGSKGASVDIQYGIGWLIRARLINKKIDYLDVPPTTLKKFATGKGNVKKDQIPVPVYKRWGFEHKSDNVIDAFVLAQIARSLKTKVDLTKYQEEALKKIS</sequence>
<name>A0A2G8IY08_BACPU</name>
<protein>
    <recommendedName>
        <fullName evidence="3">Holliday junction resolvase RuvC</fullName>
    </recommendedName>
</protein>
<dbReference type="AlphaFoldDB" id="A0A2G8IY08"/>
<reference evidence="1 2" key="1">
    <citation type="submission" date="2017-11" db="EMBL/GenBank/DDBJ databases">
        <title>Draft genome sequence of Bacillus pumilus 51_5il from lake Gorkoye (Russia: Novosibirsk region).</title>
        <authorList>
            <person name="Shipova A.A."/>
            <person name="Rozanov A.S."/>
            <person name="Bryanskaya A.V."/>
            <person name="Peltek S.E."/>
        </authorList>
    </citation>
    <scope>NUCLEOTIDE SEQUENCE [LARGE SCALE GENOMIC DNA]</scope>
    <source>
        <strain evidence="1 2">51_5il</strain>
    </source>
</reference>
<dbReference type="InterPro" id="IPR012337">
    <property type="entry name" value="RNaseH-like_sf"/>
</dbReference>
<dbReference type="Proteomes" id="UP000230768">
    <property type="component" value="Unassembled WGS sequence"/>
</dbReference>
<gene>
    <name evidence="1" type="ORF">CTV99_03465</name>
</gene>